<sequence>MNPLVPVNVDITTSMVAVVTVLTVMVVGLGTLARPSKATVTWGAAFGLGMLAAYLWLAGQQTEEPVLRGAASALMLCFEPLVWIGLRMHLGRRARWWPVVVFILVSPTLLVATAGSVWYLPSFQLVFLGSAVFAGLVAYELLRDRPAVRDIVLPLALASCGFVVVAVVSAVSAVVSGGAGTEAQLSALRGMNAVGTVVVSTCAAFTLVLLVRSEQKTRDADDIADRARRRLRKAEAQNDLPWSVLDIRLDDPADLREASTGSAFAMIVDRFHHDIQEGLPASADADRVADGRAIVVIRGGDESVRHHLRGILTRISVIDRETAVTGIRSSASIGWATASVVGYDYDALVAAAGRAAVRARDAGGDQWKRATAADLTSA</sequence>
<feature type="transmembrane region" description="Helical" evidence="1">
    <location>
        <begin position="40"/>
        <end position="59"/>
    </location>
</feature>
<feature type="transmembrane region" description="Helical" evidence="1">
    <location>
        <begin position="125"/>
        <end position="142"/>
    </location>
</feature>
<name>T5KFR4_MICMQ</name>
<evidence type="ECO:0000313" key="3">
    <source>
        <dbReference type="Proteomes" id="UP000016033"/>
    </source>
</evidence>
<dbReference type="EMBL" id="ATAO01000101">
    <property type="protein sequence ID" value="EQM82448.1"/>
    <property type="molecule type" value="Genomic_DNA"/>
</dbReference>
<proteinExistence type="predicted"/>
<dbReference type="RefSeq" id="WP_021198961.1">
    <property type="nucleotide sequence ID" value="NZ_ATAO01000101.1"/>
</dbReference>
<comment type="caution">
    <text evidence="2">The sequence shown here is derived from an EMBL/GenBank/DDBJ whole genome shotgun (WGS) entry which is preliminary data.</text>
</comment>
<keyword evidence="1" id="KW-0812">Transmembrane</keyword>
<evidence type="ECO:0000313" key="2">
    <source>
        <dbReference type="EMBL" id="EQM82448.1"/>
    </source>
</evidence>
<protein>
    <recommendedName>
        <fullName evidence="4">GGDEF domain-containing protein</fullName>
    </recommendedName>
</protein>
<evidence type="ECO:0008006" key="4">
    <source>
        <dbReference type="Google" id="ProtNLM"/>
    </source>
</evidence>
<gene>
    <name evidence="2" type="ORF">L687_13755</name>
</gene>
<evidence type="ECO:0000256" key="1">
    <source>
        <dbReference type="SAM" id="Phobius"/>
    </source>
</evidence>
<dbReference type="AlphaFoldDB" id="T5KFR4"/>
<feature type="transmembrane region" description="Helical" evidence="1">
    <location>
        <begin position="193"/>
        <end position="211"/>
    </location>
</feature>
<keyword evidence="1" id="KW-1133">Transmembrane helix</keyword>
<dbReference type="Proteomes" id="UP000016033">
    <property type="component" value="Unassembled WGS sequence"/>
</dbReference>
<feature type="transmembrane region" description="Helical" evidence="1">
    <location>
        <begin position="96"/>
        <end position="119"/>
    </location>
</feature>
<feature type="transmembrane region" description="Helical" evidence="1">
    <location>
        <begin position="151"/>
        <end position="173"/>
    </location>
</feature>
<accession>T5KFR4</accession>
<organism evidence="2 3">
    <name type="scientific">Microbacterium maritypicum MF109</name>
    <dbReference type="NCBI Taxonomy" id="1333857"/>
    <lineage>
        <taxon>Bacteria</taxon>
        <taxon>Bacillati</taxon>
        <taxon>Actinomycetota</taxon>
        <taxon>Actinomycetes</taxon>
        <taxon>Micrococcales</taxon>
        <taxon>Microbacteriaceae</taxon>
        <taxon>Microbacterium</taxon>
    </lineage>
</organism>
<feature type="transmembrane region" description="Helical" evidence="1">
    <location>
        <begin position="65"/>
        <end position="84"/>
    </location>
</feature>
<keyword evidence="1" id="KW-0472">Membrane</keyword>
<feature type="transmembrane region" description="Helical" evidence="1">
    <location>
        <begin position="12"/>
        <end position="33"/>
    </location>
</feature>
<dbReference type="PATRIC" id="fig|1333857.3.peg.990"/>
<reference evidence="2 3" key="1">
    <citation type="journal article" date="2013" name="Genome Announc.">
        <title>Whole-genome sequences of five oyster-associated bacteria show potential for crude oil hydrocarbon degradation.</title>
        <authorList>
            <person name="Chauhan A."/>
            <person name="Green S."/>
            <person name="Pathak A."/>
            <person name="Thomas J."/>
            <person name="Venkatramanan R."/>
        </authorList>
    </citation>
    <scope>NUCLEOTIDE SEQUENCE [LARGE SCALE GENOMIC DNA]</scope>
    <source>
        <strain evidence="2 3">MF109</strain>
    </source>
</reference>